<reference evidence="1" key="6">
    <citation type="journal article" date="2002" name="Nature">
        <title>Analysis of the mouse transcriptome based on functional annotation of 60,770 full-length cDNAs.</title>
        <authorList>
            <consortium name="The FANTOM Consortium and the RIKEN Genome Exploration Research Group Phase I and II Team"/>
        </authorList>
    </citation>
    <scope>NUCLEOTIDE SEQUENCE</scope>
    <source>
        <strain evidence="1">C57BL/6J</strain>
        <tissue evidence="1">Hippocampus</tissue>
    </source>
</reference>
<sequence>MPSSCLIWCRRLLCIRTGEAGSSRPWRLGNVVLFRLALGASAWNTGDESLRPWIRGALLDLRRPRAARAAALRRARARGQLQVQLHLLLSHGAAGRRGRCSVRALGLPFPAAQGAPPPPPPSRICQRVRASAQACPLRAGALQRPFSRRQLSASWLRRRGGGRGRAVVGRLQCSFLPQIVTGRGLAGRQVTEAGALRSVCAYEASVSSER</sequence>
<dbReference type="AlphaFoldDB" id="Q9D6J8"/>
<reference evidence="1" key="2">
    <citation type="journal article" date="2000" name="Genome Res.">
        <title>Normalization and subtraction of cap-trapper-selected cDNAs to prepare full-length cDNA libraries for rapid discovery of new genes.</title>
        <authorList>
            <person name="Carninci P."/>
            <person name="Shibata Y."/>
            <person name="Hayatsu N."/>
            <person name="Sugahara Y."/>
            <person name="Shibata K."/>
            <person name="Itoh M."/>
            <person name="Konno H."/>
            <person name="Okazaki Y."/>
            <person name="Muramatsu M."/>
            <person name="Hayashizaki Y."/>
        </authorList>
    </citation>
    <scope>NUCLEOTIDE SEQUENCE</scope>
    <source>
        <strain evidence="1">C57BL/6J</strain>
        <tissue evidence="1">Hippocampus</tissue>
    </source>
</reference>
<evidence type="ECO:0000313" key="1">
    <source>
        <dbReference type="EMBL" id="BAB28886.1"/>
    </source>
</evidence>
<proteinExistence type="evidence at transcript level"/>
<reference evidence="1" key="5">
    <citation type="journal article" date="2001" name="Nature">
        <title>Functional annotation of a full-length mouse cDNA collection.</title>
        <authorList>
            <consortium name="The RIKEN Genome Exploration Research Group Phase II Team and the FANTOM Consortium"/>
        </authorList>
    </citation>
    <scope>NUCLEOTIDE SEQUENCE</scope>
    <source>
        <strain evidence="1">C57BL/6J</strain>
        <tissue evidence="1">Hippocampus</tissue>
    </source>
</reference>
<reference evidence="1" key="3">
    <citation type="journal article" date="2000" name="Genome Res.">
        <title>RIKEN integrated sequence analysis (RISA) system--384-format sequencing pipeline with 384 multicapillary sequencer.</title>
        <authorList>
            <person name="Shibata K."/>
            <person name="Itoh M."/>
            <person name="Aizawa K."/>
            <person name="Nagaoka S."/>
            <person name="Sasaki N."/>
            <person name="Carninci P."/>
            <person name="Konno H."/>
            <person name="Akiyama J."/>
            <person name="Nishi K."/>
            <person name="Kitsunai T."/>
            <person name="Tashiro H."/>
            <person name="Itoh M."/>
            <person name="Sumi N."/>
            <person name="Ishii Y."/>
            <person name="Nakamura S."/>
            <person name="Hazama M."/>
            <person name="Nishine T."/>
            <person name="Harada A."/>
            <person name="Yamamoto R."/>
            <person name="Matsumoto H."/>
            <person name="Sakaguchi S."/>
            <person name="Ikegami T."/>
            <person name="Kashiwagi K."/>
            <person name="Fujiwake S."/>
            <person name="Inoue K."/>
            <person name="Togawa Y."/>
            <person name="Izawa M."/>
            <person name="Ohara E."/>
            <person name="Watahiki M."/>
            <person name="Yoneda Y."/>
            <person name="Ishikawa T."/>
            <person name="Ozawa K."/>
            <person name="Tanaka T."/>
            <person name="Matsuura S."/>
            <person name="Kawai J."/>
            <person name="Okazaki Y."/>
            <person name="Muramatsu M."/>
            <person name="Inoue Y."/>
            <person name="Kira A."/>
            <person name="Hayashizaki Y."/>
        </authorList>
    </citation>
    <scope>NUCLEOTIDE SEQUENCE</scope>
    <source>
        <strain evidence="1">C57BL/6J</strain>
        <tissue evidence="1">Hippocampus</tissue>
    </source>
</reference>
<reference evidence="1" key="8">
    <citation type="journal article" date="2005" name="Science">
        <title>Antisense Transcription in the Mammalian Transcriptome.</title>
        <authorList>
            <consortium name="RIKEN Genome Exploration Research Group and Genome Science Group (Genome Network Project Core Group) and the FANTOM Consortium"/>
        </authorList>
    </citation>
    <scope>NUCLEOTIDE SEQUENCE</scope>
    <source>
        <strain evidence="1">C57BL/6J</strain>
        <tissue evidence="1">Hippocampus</tissue>
    </source>
</reference>
<protein>
    <submittedName>
        <fullName evidence="1">Uncharacterized protein</fullName>
    </submittedName>
</protein>
<reference evidence="1" key="1">
    <citation type="journal article" date="1999" name="Methods Enzymol.">
        <title>High-efficiency full-length cDNA cloning.</title>
        <authorList>
            <person name="Carninci P."/>
            <person name="Hayashizaki Y."/>
        </authorList>
    </citation>
    <scope>NUCLEOTIDE SEQUENCE</scope>
    <source>
        <strain evidence="1">C57BL/6J</strain>
        <tissue evidence="1">Hippocampus</tissue>
    </source>
</reference>
<accession>Q9D6J8</accession>
<name>Q9D6J8_MOUSE</name>
<reference evidence="1" key="7">
    <citation type="journal article" date="2005" name="Science">
        <title>The Transcriptional Landscape of the Mammalian Genome.</title>
        <authorList>
            <consortium name="The FANTOM Consortium"/>
            <consortium name="Riken Genome Exploration Research Group and Genome Science Group (Genome Network Project Core Group)"/>
        </authorList>
    </citation>
    <scope>NUCLEOTIDE SEQUENCE</scope>
    <source>
        <strain evidence="1">C57BL/6J</strain>
        <tissue evidence="1">Hippocampus</tissue>
    </source>
</reference>
<reference evidence="1" key="4">
    <citation type="submission" date="2000-07" db="EMBL/GenBank/DDBJ databases">
        <authorList>
            <person name="Adachi J."/>
            <person name="Aizawa K."/>
            <person name="Akahira S."/>
            <person name="Akimura T."/>
            <person name="Arai A."/>
            <person name="Aono H."/>
            <person name="Arakawa T."/>
            <person name="Bono H."/>
            <person name="Carninci P."/>
            <person name="Fukuda S."/>
            <person name="Fukunishi Y."/>
            <person name="Furuno M."/>
            <person name="Hanagaki T."/>
            <person name="Hara A."/>
            <person name="Hayatsu N."/>
            <person name="Hiramoto K."/>
            <person name="Hiraoka T."/>
            <person name="Hori F."/>
            <person name="Imotani K."/>
            <person name="Ishii Y."/>
            <person name="Itoh M."/>
            <person name="Izawa M."/>
            <person name="Kasukawa T."/>
            <person name="Kato H."/>
            <person name="Kawai J."/>
            <person name="Kojima Y."/>
            <person name="Konno H."/>
            <person name="Kouda M."/>
            <person name="Koya S."/>
            <person name="Kurihara C."/>
            <person name="Matsuyama T."/>
            <person name="Miyazaki A."/>
            <person name="Nishi K."/>
            <person name="Nomura K."/>
            <person name="Numazaki R."/>
            <person name="Ohno M."/>
            <person name="Okazaki Y."/>
            <person name="Okido T."/>
            <person name="Owa C."/>
            <person name="Saito H."/>
            <person name="Saito R."/>
            <person name="Sakai C."/>
            <person name="Sakai K."/>
            <person name="Sano H."/>
            <person name="Sasaki D."/>
            <person name="Shibata K."/>
            <person name="Shibata Y."/>
            <person name="Shinagawa A."/>
            <person name="Shiraki T."/>
            <person name="Sogabe Y."/>
            <person name="Suzuki H."/>
            <person name="Tagami M."/>
            <person name="Tagawa A."/>
            <person name="Takahashi F."/>
            <person name="Tanaka T."/>
            <person name="Tejima Y."/>
            <person name="Toya T."/>
            <person name="Yamamura T."/>
            <person name="Yasunishi A."/>
            <person name="Yoshida K."/>
            <person name="Yoshino M."/>
            <person name="Muramatsu M."/>
            <person name="Hayashizaki Y."/>
        </authorList>
    </citation>
    <scope>NUCLEOTIDE SEQUENCE</scope>
    <source>
        <strain evidence="1">C57BL/6J</strain>
        <tissue evidence="1">Hippocampus</tissue>
    </source>
</reference>
<organism evidence="1">
    <name type="scientific">Mus musculus</name>
    <name type="common">Mouse</name>
    <dbReference type="NCBI Taxonomy" id="10090"/>
    <lineage>
        <taxon>Eukaryota</taxon>
        <taxon>Metazoa</taxon>
        <taxon>Chordata</taxon>
        <taxon>Craniata</taxon>
        <taxon>Vertebrata</taxon>
        <taxon>Euteleostomi</taxon>
        <taxon>Mammalia</taxon>
        <taxon>Eutheria</taxon>
        <taxon>Euarchontoglires</taxon>
        <taxon>Glires</taxon>
        <taxon>Rodentia</taxon>
        <taxon>Myomorpha</taxon>
        <taxon>Muroidea</taxon>
        <taxon>Muridae</taxon>
        <taxon>Murinae</taxon>
        <taxon>Mus</taxon>
        <taxon>Mus</taxon>
    </lineage>
</organism>
<dbReference type="EMBL" id="AK013505">
    <property type="protein sequence ID" value="BAB28886.1"/>
    <property type="molecule type" value="mRNA"/>
</dbReference>